<sequence>MQDYIHPIHPEDEIQPEGEYLMYRSYPEFTAKRLAMTKSAPAALTDSWTDAHQREPSASDPLTNWRYLLNQKPDKGPHETVMFWFLGLGLRAA</sequence>
<proteinExistence type="predicted"/>
<dbReference type="EMBL" id="JAGFNK010000110">
    <property type="protein sequence ID" value="KAI9507828.1"/>
    <property type="molecule type" value="Genomic_DNA"/>
</dbReference>
<protein>
    <submittedName>
        <fullName evidence="1">Uncharacterized protein</fullName>
    </submittedName>
</protein>
<gene>
    <name evidence="1" type="ORF">F5148DRAFT_63418</name>
</gene>
<evidence type="ECO:0000313" key="1">
    <source>
        <dbReference type="EMBL" id="KAI9507828.1"/>
    </source>
</evidence>
<name>A0ACC0U7Z2_9AGAM</name>
<comment type="caution">
    <text evidence="1">The sequence shown here is derived from an EMBL/GenBank/DDBJ whole genome shotgun (WGS) entry which is preliminary data.</text>
</comment>
<keyword evidence="2" id="KW-1185">Reference proteome</keyword>
<organism evidence="1 2">
    <name type="scientific">Russula earlei</name>
    <dbReference type="NCBI Taxonomy" id="71964"/>
    <lineage>
        <taxon>Eukaryota</taxon>
        <taxon>Fungi</taxon>
        <taxon>Dikarya</taxon>
        <taxon>Basidiomycota</taxon>
        <taxon>Agaricomycotina</taxon>
        <taxon>Agaricomycetes</taxon>
        <taxon>Russulales</taxon>
        <taxon>Russulaceae</taxon>
        <taxon>Russula</taxon>
    </lineage>
</organism>
<evidence type="ECO:0000313" key="2">
    <source>
        <dbReference type="Proteomes" id="UP001207468"/>
    </source>
</evidence>
<dbReference type="Proteomes" id="UP001207468">
    <property type="component" value="Unassembled WGS sequence"/>
</dbReference>
<reference evidence="1" key="1">
    <citation type="submission" date="2021-03" db="EMBL/GenBank/DDBJ databases">
        <title>Evolutionary priming and transition to the ectomycorrhizal habit in an iconic lineage of mushroom-forming fungi: is preadaptation a requirement?</title>
        <authorList>
            <consortium name="DOE Joint Genome Institute"/>
            <person name="Looney B.P."/>
            <person name="Miyauchi S."/>
            <person name="Morin E."/>
            <person name="Drula E."/>
            <person name="Courty P.E."/>
            <person name="Chicoki N."/>
            <person name="Fauchery L."/>
            <person name="Kohler A."/>
            <person name="Kuo A."/>
            <person name="LaButti K."/>
            <person name="Pangilinan J."/>
            <person name="Lipzen A."/>
            <person name="Riley R."/>
            <person name="Andreopoulos W."/>
            <person name="He G."/>
            <person name="Johnson J."/>
            <person name="Barry K.W."/>
            <person name="Grigoriev I.V."/>
            <person name="Nagy L."/>
            <person name="Hibbett D."/>
            <person name="Henrissat B."/>
            <person name="Matheny P.B."/>
            <person name="Labbe J."/>
            <person name="Martin A.F."/>
        </authorList>
    </citation>
    <scope>NUCLEOTIDE SEQUENCE</scope>
    <source>
        <strain evidence="1">BPL698</strain>
    </source>
</reference>
<accession>A0ACC0U7Z2</accession>